<keyword evidence="1" id="KW-0812">Transmembrane</keyword>
<evidence type="ECO:0000256" key="1">
    <source>
        <dbReference type="SAM" id="Phobius"/>
    </source>
</evidence>
<feature type="transmembrane region" description="Helical" evidence="1">
    <location>
        <begin position="117"/>
        <end position="138"/>
    </location>
</feature>
<dbReference type="InterPro" id="IPR046487">
    <property type="entry name" value="DUF6580"/>
</dbReference>
<keyword evidence="1" id="KW-0472">Membrane</keyword>
<sequence length="195" mass="20224">MNTITARIRRSLSAVSASQATLVGAAVVVAVASRLLPHPPNFTPMAAIGIFAGAVCLRPAIAAAVIVGSMLISDMFLGFHPLMPVIYGCLLMNLVIGARFVRGANGLSMNAASCGRIVTGSLIGSVLFFLTTNFAHYVSFYPPTLEGLVACYTAAIPFFQFTLSGDLVYTGVLFGAYALVGVKSGARATAMVAAR</sequence>
<reference evidence="2 3" key="1">
    <citation type="journal article" date="2013" name="Mar. Genomics">
        <title>Expression of sulfatases in Rhodopirellula baltica and the diversity of sulfatases in the genus Rhodopirellula.</title>
        <authorList>
            <person name="Wegner C.E."/>
            <person name="Richter-Heitmann T."/>
            <person name="Klindworth A."/>
            <person name="Klockow C."/>
            <person name="Richter M."/>
            <person name="Achstetter T."/>
            <person name="Glockner F.O."/>
            <person name="Harder J."/>
        </authorList>
    </citation>
    <scope>NUCLEOTIDE SEQUENCE [LARGE SCALE GENOMIC DNA]</scope>
    <source>
        <strain evidence="2 3">SM41</strain>
    </source>
</reference>
<comment type="caution">
    <text evidence="2">The sequence shown here is derived from an EMBL/GenBank/DDBJ whole genome shotgun (WGS) entry which is preliminary data.</text>
</comment>
<organism evidence="2 3">
    <name type="scientific">Rhodopirellula sallentina SM41</name>
    <dbReference type="NCBI Taxonomy" id="1263870"/>
    <lineage>
        <taxon>Bacteria</taxon>
        <taxon>Pseudomonadati</taxon>
        <taxon>Planctomycetota</taxon>
        <taxon>Planctomycetia</taxon>
        <taxon>Pirellulales</taxon>
        <taxon>Pirellulaceae</taxon>
        <taxon>Rhodopirellula</taxon>
    </lineage>
</organism>
<dbReference type="RefSeq" id="WP_008675217.1">
    <property type="nucleotide sequence ID" value="NZ_ANOH01000090.1"/>
</dbReference>
<dbReference type="OrthoDB" id="9806699at2"/>
<dbReference type="Pfam" id="PF20221">
    <property type="entry name" value="DUF6580"/>
    <property type="match status" value="1"/>
</dbReference>
<protein>
    <submittedName>
        <fullName evidence="2">Putative membrane protein</fullName>
    </submittedName>
</protein>
<feature type="transmembrane region" description="Helical" evidence="1">
    <location>
        <begin position="158"/>
        <end position="180"/>
    </location>
</feature>
<proteinExistence type="predicted"/>
<dbReference type="PATRIC" id="fig|1263870.3.peg.1180"/>
<keyword evidence="3" id="KW-1185">Reference proteome</keyword>
<dbReference type="Proteomes" id="UP000011885">
    <property type="component" value="Unassembled WGS sequence"/>
</dbReference>
<feature type="transmembrane region" description="Helical" evidence="1">
    <location>
        <begin position="78"/>
        <end position="96"/>
    </location>
</feature>
<name>M5U874_9BACT</name>
<feature type="transmembrane region" description="Helical" evidence="1">
    <location>
        <begin position="48"/>
        <end position="72"/>
    </location>
</feature>
<evidence type="ECO:0000313" key="2">
    <source>
        <dbReference type="EMBL" id="EMI57479.1"/>
    </source>
</evidence>
<feature type="transmembrane region" description="Helical" evidence="1">
    <location>
        <begin position="12"/>
        <end position="36"/>
    </location>
</feature>
<keyword evidence="1" id="KW-1133">Transmembrane helix</keyword>
<gene>
    <name evidence="2" type="ORF">RSSM_01089</name>
</gene>
<evidence type="ECO:0000313" key="3">
    <source>
        <dbReference type="Proteomes" id="UP000011885"/>
    </source>
</evidence>
<dbReference type="EMBL" id="ANOH01000090">
    <property type="protein sequence ID" value="EMI57479.1"/>
    <property type="molecule type" value="Genomic_DNA"/>
</dbReference>
<accession>M5U874</accession>
<dbReference type="AlphaFoldDB" id="M5U874"/>